<protein>
    <submittedName>
        <fullName evidence="1">Uncharacterized protein</fullName>
    </submittedName>
</protein>
<evidence type="ECO:0000313" key="1">
    <source>
        <dbReference type="EMBL" id="SOD20568.1"/>
    </source>
</evidence>
<proteinExistence type="predicted"/>
<dbReference type="EMBL" id="OCMT01000007">
    <property type="protein sequence ID" value="SOD20568.1"/>
    <property type="molecule type" value="Genomic_DNA"/>
</dbReference>
<name>A0A286AF93_9SPHI</name>
<dbReference type="PROSITE" id="PS51257">
    <property type="entry name" value="PROKAR_LIPOPROTEIN"/>
    <property type="match status" value="1"/>
</dbReference>
<sequence>MTMKRNVFVLMFLSLFMACEQKPLQFEKLEQFSRIDTMSDNGKPYYYKTDIYIVKKYKDNFQNERTVDSFAYKNRAKDLGDYSSYNIEMYKNSSETNIDNLKKNPKDFDNYTFINDMIYIYSWGGGKWSGKMKFKGRETVEAQPMIRED</sequence>
<reference evidence="2" key="1">
    <citation type="submission" date="2017-09" db="EMBL/GenBank/DDBJ databases">
        <authorList>
            <person name="Varghese N."/>
            <person name="Submissions S."/>
        </authorList>
    </citation>
    <scope>NUCLEOTIDE SEQUENCE [LARGE SCALE GENOMIC DNA]</scope>
    <source>
        <strain evidence="2">CGMCC 1.12803</strain>
    </source>
</reference>
<accession>A0A286AF93</accession>
<dbReference type="AlphaFoldDB" id="A0A286AF93"/>
<dbReference type="Proteomes" id="UP000219281">
    <property type="component" value="Unassembled WGS sequence"/>
</dbReference>
<gene>
    <name evidence="1" type="ORF">SAMN06297358_4299</name>
</gene>
<keyword evidence="2" id="KW-1185">Reference proteome</keyword>
<organism evidence="1 2">
    <name type="scientific">Pedobacter xixiisoli</name>
    <dbReference type="NCBI Taxonomy" id="1476464"/>
    <lineage>
        <taxon>Bacteria</taxon>
        <taxon>Pseudomonadati</taxon>
        <taxon>Bacteroidota</taxon>
        <taxon>Sphingobacteriia</taxon>
        <taxon>Sphingobacteriales</taxon>
        <taxon>Sphingobacteriaceae</taxon>
        <taxon>Pedobacter</taxon>
    </lineage>
</organism>
<evidence type="ECO:0000313" key="2">
    <source>
        <dbReference type="Proteomes" id="UP000219281"/>
    </source>
</evidence>